<name>A0ABW3PU94_9BACL</name>
<protein>
    <recommendedName>
        <fullName evidence="3">Probable multidrug resistance protein NorM</fullName>
    </recommendedName>
    <alternativeName>
        <fullName evidence="5">Multidrug-efflux transporter</fullName>
    </alternativeName>
</protein>
<feature type="transmembrane region" description="Helical" evidence="6">
    <location>
        <begin position="132"/>
        <end position="153"/>
    </location>
</feature>
<dbReference type="EMBL" id="JBHTKX010000003">
    <property type="protein sequence ID" value="MFD1130354.1"/>
    <property type="molecule type" value="Genomic_DNA"/>
</dbReference>
<accession>A0ABW3PU94</accession>
<feature type="transmembrane region" description="Helical" evidence="6">
    <location>
        <begin position="317"/>
        <end position="339"/>
    </location>
</feature>
<dbReference type="RefSeq" id="WP_251583763.1">
    <property type="nucleotide sequence ID" value="NZ_JBHTKX010000003.1"/>
</dbReference>
<keyword evidence="6" id="KW-1133">Transmembrane helix</keyword>
<evidence type="ECO:0000313" key="8">
    <source>
        <dbReference type="Proteomes" id="UP001597169"/>
    </source>
</evidence>
<proteinExistence type="inferred from homology"/>
<evidence type="ECO:0000256" key="1">
    <source>
        <dbReference type="ARBA" id="ARBA00003408"/>
    </source>
</evidence>
<sequence>MKSLDYTTGKISGLLLKTAVPMLLASLVNMITQMANVFFMGHTGQDVLYVLSLYIPISFLLIALVEALQLSTQVTISRNRGKNQTEISSLLAHYAAGGLLLTIAVGLIVILCVPLFRYYYGIADSVHPLFSGYVRGMMIAAIPTVLGAIASAALRGLGMAQQASIIAVGTAAVNVLLVYLLVRVIGLSLSGIVYANMISGLLSLAAAVIYLIRTGHLKLPPRVWRMSQLILLRHVGVPVFVSYCLIFLSTLFYNGIISPYGESVIAGFGVGYRIQTMAILPGIVIGSAIGIIINQNMAEKKGERAYEGFKTGMQHSYAAYVLIAAGVWLFKDSIVSFLIVEEAARQEAAQYLSIVAPSYILLGPLMTALLTMEQTGQGYRALLLNSVYFILIVTAGFGMTSLLDQPEAFYWCIFFANLAGASVIIPTFRMYKKRYVQAASDPDHRAQEKVFSPQA</sequence>
<evidence type="ECO:0000256" key="2">
    <source>
        <dbReference type="ARBA" id="ARBA00010199"/>
    </source>
</evidence>
<feature type="transmembrane region" description="Helical" evidence="6">
    <location>
        <begin position="20"/>
        <end position="41"/>
    </location>
</feature>
<feature type="transmembrane region" description="Helical" evidence="6">
    <location>
        <begin position="91"/>
        <end position="120"/>
    </location>
</feature>
<evidence type="ECO:0000256" key="4">
    <source>
        <dbReference type="ARBA" id="ARBA00022448"/>
    </source>
</evidence>
<feature type="transmembrane region" description="Helical" evidence="6">
    <location>
        <begin position="382"/>
        <end position="402"/>
    </location>
</feature>
<evidence type="ECO:0000256" key="5">
    <source>
        <dbReference type="ARBA" id="ARBA00031636"/>
    </source>
</evidence>
<feature type="transmembrane region" description="Helical" evidence="6">
    <location>
        <begin position="351"/>
        <end position="370"/>
    </location>
</feature>
<comment type="caution">
    <text evidence="7">The sequence shown here is derived from an EMBL/GenBank/DDBJ whole genome shotgun (WGS) entry which is preliminary data.</text>
</comment>
<comment type="similarity">
    <text evidence="2">Belongs to the multi antimicrobial extrusion (MATE) (TC 2.A.66.1) family.</text>
</comment>
<feature type="transmembrane region" description="Helical" evidence="6">
    <location>
        <begin position="165"/>
        <end position="186"/>
    </location>
</feature>
<evidence type="ECO:0000256" key="6">
    <source>
        <dbReference type="SAM" id="Phobius"/>
    </source>
</evidence>
<keyword evidence="4" id="KW-0813">Transport</keyword>
<keyword evidence="6" id="KW-0812">Transmembrane</keyword>
<dbReference type="InterPro" id="IPR050222">
    <property type="entry name" value="MATE_MdtK"/>
</dbReference>
<feature type="transmembrane region" description="Helical" evidence="6">
    <location>
        <begin position="232"/>
        <end position="254"/>
    </location>
</feature>
<feature type="transmembrane region" description="Helical" evidence="6">
    <location>
        <begin position="408"/>
        <end position="428"/>
    </location>
</feature>
<comment type="function">
    <text evidence="1">Multidrug efflux pump.</text>
</comment>
<gene>
    <name evidence="7" type="ORF">ACFQ3J_19590</name>
</gene>
<organism evidence="7 8">
    <name type="scientific">Paenibacillus provencensis</name>
    <dbReference type="NCBI Taxonomy" id="441151"/>
    <lineage>
        <taxon>Bacteria</taxon>
        <taxon>Bacillati</taxon>
        <taxon>Bacillota</taxon>
        <taxon>Bacilli</taxon>
        <taxon>Bacillales</taxon>
        <taxon>Paenibacillaceae</taxon>
        <taxon>Paenibacillus</taxon>
    </lineage>
</organism>
<dbReference type="Pfam" id="PF01554">
    <property type="entry name" value="MatE"/>
    <property type="match status" value="2"/>
</dbReference>
<reference evidence="8" key="1">
    <citation type="journal article" date="2019" name="Int. J. Syst. Evol. Microbiol.">
        <title>The Global Catalogue of Microorganisms (GCM) 10K type strain sequencing project: providing services to taxonomists for standard genome sequencing and annotation.</title>
        <authorList>
            <consortium name="The Broad Institute Genomics Platform"/>
            <consortium name="The Broad Institute Genome Sequencing Center for Infectious Disease"/>
            <person name="Wu L."/>
            <person name="Ma J."/>
        </authorList>
    </citation>
    <scope>NUCLEOTIDE SEQUENCE [LARGE SCALE GENOMIC DNA]</scope>
    <source>
        <strain evidence="8">CCUG 53519</strain>
    </source>
</reference>
<feature type="transmembrane region" description="Helical" evidence="6">
    <location>
        <begin position="47"/>
        <end position="70"/>
    </location>
</feature>
<keyword evidence="6" id="KW-0472">Membrane</keyword>
<dbReference type="PANTHER" id="PTHR43298:SF2">
    <property type="entry name" value="FMN_FAD EXPORTER YEEO-RELATED"/>
    <property type="match status" value="1"/>
</dbReference>
<feature type="transmembrane region" description="Helical" evidence="6">
    <location>
        <begin position="274"/>
        <end position="296"/>
    </location>
</feature>
<dbReference type="PANTHER" id="PTHR43298">
    <property type="entry name" value="MULTIDRUG RESISTANCE PROTEIN NORM-RELATED"/>
    <property type="match status" value="1"/>
</dbReference>
<dbReference type="Proteomes" id="UP001597169">
    <property type="component" value="Unassembled WGS sequence"/>
</dbReference>
<evidence type="ECO:0000313" key="7">
    <source>
        <dbReference type="EMBL" id="MFD1130354.1"/>
    </source>
</evidence>
<keyword evidence="8" id="KW-1185">Reference proteome</keyword>
<evidence type="ECO:0000256" key="3">
    <source>
        <dbReference type="ARBA" id="ARBA00020268"/>
    </source>
</evidence>
<feature type="transmembrane region" description="Helical" evidence="6">
    <location>
        <begin position="192"/>
        <end position="212"/>
    </location>
</feature>
<dbReference type="InterPro" id="IPR002528">
    <property type="entry name" value="MATE_fam"/>
</dbReference>